<feature type="compositionally biased region" description="Polar residues" evidence="1">
    <location>
        <begin position="428"/>
        <end position="447"/>
    </location>
</feature>
<dbReference type="SUPFAM" id="SSF53474">
    <property type="entry name" value="alpha/beta-Hydrolases"/>
    <property type="match status" value="1"/>
</dbReference>
<keyword evidence="3" id="KW-1185">Reference proteome</keyword>
<evidence type="ECO:0000256" key="1">
    <source>
        <dbReference type="SAM" id="MobiDB-lite"/>
    </source>
</evidence>
<dbReference type="GO" id="GO:0017000">
    <property type="term" value="P:antibiotic biosynthetic process"/>
    <property type="evidence" value="ECO:0007669"/>
    <property type="project" value="UniProtKB-ARBA"/>
</dbReference>
<dbReference type="Proteomes" id="UP001220324">
    <property type="component" value="Unassembled WGS sequence"/>
</dbReference>
<sequence>MRGDPPPLPPRPPGFHNASANDAVPNAILMDEGRPNESSYSLSLPRPEATSKRRLLLIYIHGFMGSEASFNDFPAHVHHLLTAVLSESYVVYTRIYPRYKSRGEIQTAVDQFSNWLSPHEADDLDVILLGHSLGGILAADVALMQVHGIPDLKPKHHILGLINFDVPLLGVHPRVIPTGIGSLFQKKGNTVEANVAESLESLALDTSALVNNNPNFDPPFKNDVRLVKRDTVESIRHFFDKNTDRLSRSLVDLLVAPVKFASCVNEYPTMRMRYRQLIELEAGKHGHKKVQFVNYYTASTGRKSRKSKTKPASDSNEEETIEQTQEESPKEVLEEAPEEAERTNDAIECKDVQESDKIAQTSCATCEHPGQSLKTALSPIGGAEMKIDEIQPSNDSFNLEIQPISSDSPQAVQSAEPEVETKSRGAPSLTSSISVDNVETTSLSDEASSMASAGALTADTPPEKLRKFILLPSHHWRSADNSLWVPLVMEDMDEVVAHQSIFLAHEKHYDRLVGETVTQIEQWVQNDMTFRALS</sequence>
<dbReference type="GO" id="GO:0072330">
    <property type="term" value="P:monocarboxylic acid biosynthetic process"/>
    <property type="evidence" value="ECO:0007669"/>
    <property type="project" value="UniProtKB-ARBA"/>
</dbReference>
<dbReference type="EMBL" id="JAQIZZ010000002">
    <property type="protein sequence ID" value="KAJ5552709.1"/>
    <property type="molecule type" value="Genomic_DNA"/>
</dbReference>
<feature type="compositionally biased region" description="Pro residues" evidence="1">
    <location>
        <begin position="1"/>
        <end position="13"/>
    </location>
</feature>
<feature type="region of interest" description="Disordered" evidence="1">
    <location>
        <begin position="301"/>
        <end position="346"/>
    </location>
</feature>
<comment type="caution">
    <text evidence="2">The sequence shown here is derived from an EMBL/GenBank/DDBJ whole genome shotgun (WGS) entry which is preliminary data.</text>
</comment>
<accession>A0AAD6D3C3</accession>
<feature type="compositionally biased region" description="Acidic residues" evidence="1">
    <location>
        <begin position="315"/>
        <end position="325"/>
    </location>
</feature>
<dbReference type="PANTHER" id="PTHR47842:SF3">
    <property type="entry name" value="DUF676 DOMAIN-CONTAINING PROTEIN"/>
    <property type="match status" value="1"/>
</dbReference>
<feature type="region of interest" description="Disordered" evidence="1">
    <location>
        <begin position="1"/>
        <end position="21"/>
    </location>
</feature>
<reference evidence="2 3" key="1">
    <citation type="journal article" date="2023" name="IMA Fungus">
        <title>Comparative genomic study of the Penicillium genus elucidates a diverse pangenome and 15 lateral gene transfer events.</title>
        <authorList>
            <person name="Petersen C."/>
            <person name="Sorensen T."/>
            <person name="Nielsen M.R."/>
            <person name="Sondergaard T.E."/>
            <person name="Sorensen J.L."/>
            <person name="Fitzpatrick D.A."/>
            <person name="Frisvad J.C."/>
            <person name="Nielsen K.L."/>
        </authorList>
    </citation>
    <scope>NUCLEOTIDE SEQUENCE [LARGE SCALE GENOMIC DNA]</scope>
    <source>
        <strain evidence="2 3">IBT 35679</strain>
    </source>
</reference>
<gene>
    <name evidence="2" type="ORF">N7494_002087</name>
</gene>
<dbReference type="AlphaFoldDB" id="A0AAD6D3C3"/>
<evidence type="ECO:0008006" key="4">
    <source>
        <dbReference type="Google" id="ProtNLM"/>
    </source>
</evidence>
<feature type="compositionally biased region" description="Polar residues" evidence="1">
    <location>
        <begin position="398"/>
        <end position="413"/>
    </location>
</feature>
<dbReference type="PANTHER" id="PTHR47842">
    <property type="entry name" value="EXPRESSED PROTEIN"/>
    <property type="match status" value="1"/>
</dbReference>
<feature type="compositionally biased region" description="Basic and acidic residues" evidence="1">
    <location>
        <begin position="327"/>
        <end position="346"/>
    </location>
</feature>
<dbReference type="InterPro" id="IPR029058">
    <property type="entry name" value="AB_hydrolase_fold"/>
</dbReference>
<protein>
    <recommendedName>
        <fullName evidence="4">DUF676 domain-containing protein</fullName>
    </recommendedName>
</protein>
<evidence type="ECO:0000313" key="3">
    <source>
        <dbReference type="Proteomes" id="UP001220324"/>
    </source>
</evidence>
<proteinExistence type="predicted"/>
<evidence type="ECO:0000313" key="2">
    <source>
        <dbReference type="EMBL" id="KAJ5552709.1"/>
    </source>
</evidence>
<organism evidence="2 3">
    <name type="scientific">Penicillium frequentans</name>
    <dbReference type="NCBI Taxonomy" id="3151616"/>
    <lineage>
        <taxon>Eukaryota</taxon>
        <taxon>Fungi</taxon>
        <taxon>Dikarya</taxon>
        <taxon>Ascomycota</taxon>
        <taxon>Pezizomycotina</taxon>
        <taxon>Eurotiomycetes</taxon>
        <taxon>Eurotiomycetidae</taxon>
        <taxon>Eurotiales</taxon>
        <taxon>Aspergillaceae</taxon>
        <taxon>Penicillium</taxon>
    </lineage>
</organism>
<dbReference type="Gene3D" id="3.40.50.1820">
    <property type="entry name" value="alpha/beta hydrolase"/>
    <property type="match status" value="1"/>
</dbReference>
<feature type="region of interest" description="Disordered" evidence="1">
    <location>
        <begin position="398"/>
        <end position="447"/>
    </location>
</feature>
<name>A0AAD6D3C3_9EURO</name>